<dbReference type="EMBL" id="JADQDP010000001">
    <property type="protein sequence ID" value="MBF9140525.1"/>
    <property type="molecule type" value="Genomic_DNA"/>
</dbReference>
<reference evidence="1 2" key="1">
    <citation type="submission" date="2020-11" db="EMBL/GenBank/DDBJ databases">
        <authorList>
            <person name="Kim M.K."/>
        </authorList>
    </citation>
    <scope>NUCLEOTIDE SEQUENCE [LARGE SCALE GENOMIC DNA]</scope>
    <source>
        <strain evidence="1 2">BT439</strain>
    </source>
</reference>
<dbReference type="RefSeq" id="WP_196284874.1">
    <property type="nucleotide sequence ID" value="NZ_JADQDP010000001.1"/>
</dbReference>
<comment type="caution">
    <text evidence="1">The sequence shown here is derived from an EMBL/GenBank/DDBJ whole genome shotgun (WGS) entry which is preliminary data.</text>
</comment>
<sequence length="146" mass="15356">MPRYTLFRRLVSLLLAVLVLTTSVGLTVQRLTCRMSGRSTVALTVAGRADLQGCTADMTPAKPTAKDNCCDFSKQLHKLTTPAHELTAKVLLPLPGPALLPTAPAWPALVSAALPPASTPRWFAADSSPPPLGGRGLLAFVCTLVV</sequence>
<keyword evidence="2" id="KW-1185">Reference proteome</keyword>
<dbReference type="InterPro" id="IPR058512">
    <property type="entry name" value="DUF8199"/>
</dbReference>
<evidence type="ECO:0000313" key="1">
    <source>
        <dbReference type="EMBL" id="MBF9140525.1"/>
    </source>
</evidence>
<name>A0A931BAY3_9BACT</name>
<evidence type="ECO:0000313" key="2">
    <source>
        <dbReference type="Proteomes" id="UP000645610"/>
    </source>
</evidence>
<dbReference type="Pfam" id="PF26622">
    <property type="entry name" value="DUF8199"/>
    <property type="match status" value="1"/>
</dbReference>
<protein>
    <submittedName>
        <fullName evidence="1">Uncharacterized protein</fullName>
    </submittedName>
</protein>
<dbReference type="Proteomes" id="UP000645610">
    <property type="component" value="Unassembled WGS sequence"/>
</dbReference>
<dbReference type="AlphaFoldDB" id="A0A931BAY3"/>
<accession>A0A931BAY3</accession>
<proteinExistence type="predicted"/>
<gene>
    <name evidence="1" type="ORF">I2I01_02705</name>
</gene>
<organism evidence="1 2">
    <name type="scientific">Hymenobacter properus</name>
    <dbReference type="NCBI Taxonomy" id="2791026"/>
    <lineage>
        <taxon>Bacteria</taxon>
        <taxon>Pseudomonadati</taxon>
        <taxon>Bacteroidota</taxon>
        <taxon>Cytophagia</taxon>
        <taxon>Cytophagales</taxon>
        <taxon>Hymenobacteraceae</taxon>
        <taxon>Hymenobacter</taxon>
    </lineage>
</organism>